<keyword evidence="2 3" id="KW-0067">ATP-binding</keyword>
<evidence type="ECO:0000256" key="3">
    <source>
        <dbReference type="PROSITE-ProRule" id="PRU00289"/>
    </source>
</evidence>
<dbReference type="Pfam" id="PF01580">
    <property type="entry name" value="FtsK_SpoIIIE"/>
    <property type="match status" value="1"/>
</dbReference>
<dbReference type="PANTHER" id="PTHR22683">
    <property type="entry name" value="SPORULATION PROTEIN RELATED"/>
    <property type="match status" value="1"/>
</dbReference>
<dbReference type="InterPro" id="IPR003593">
    <property type="entry name" value="AAA+_ATPase"/>
</dbReference>
<evidence type="ECO:0000256" key="2">
    <source>
        <dbReference type="ARBA" id="ARBA00022840"/>
    </source>
</evidence>
<feature type="binding site" evidence="3">
    <location>
        <begin position="38"/>
        <end position="45"/>
    </location>
    <ligand>
        <name>ATP</name>
        <dbReference type="ChEBI" id="CHEBI:30616"/>
    </ligand>
</feature>
<evidence type="ECO:0000259" key="4">
    <source>
        <dbReference type="PROSITE" id="PS50901"/>
    </source>
</evidence>
<dbReference type="InterPro" id="IPR002543">
    <property type="entry name" value="FtsK_dom"/>
</dbReference>
<reference evidence="5 6" key="1">
    <citation type="submission" date="2017-10" db="EMBL/GenBank/DDBJ databases">
        <title>Bifidobacterium genomics.</title>
        <authorList>
            <person name="Lugli G.A."/>
            <person name="Milani C."/>
            <person name="Mancabelli L."/>
        </authorList>
    </citation>
    <scope>NUCLEOTIDE SEQUENCE [LARGE SCALE GENOMIC DNA]</scope>
    <source>
        <strain evidence="5 6">1744B</strain>
    </source>
</reference>
<keyword evidence="5" id="KW-0131">Cell cycle</keyword>
<dbReference type="EMBL" id="PCHB01000018">
    <property type="protein sequence ID" value="PKU94532.1"/>
    <property type="molecule type" value="Genomic_DNA"/>
</dbReference>
<dbReference type="PANTHER" id="PTHR22683:SF41">
    <property type="entry name" value="DNA TRANSLOCASE FTSK"/>
    <property type="match status" value="1"/>
</dbReference>
<evidence type="ECO:0000256" key="1">
    <source>
        <dbReference type="ARBA" id="ARBA00022741"/>
    </source>
</evidence>
<accession>A0A2N3QRM1</accession>
<evidence type="ECO:0000313" key="5">
    <source>
        <dbReference type="EMBL" id="PKU94532.1"/>
    </source>
</evidence>
<dbReference type="GO" id="GO:0051301">
    <property type="term" value="P:cell division"/>
    <property type="evidence" value="ECO:0007669"/>
    <property type="project" value="UniProtKB-KW"/>
</dbReference>
<evidence type="ECO:0000313" key="6">
    <source>
        <dbReference type="Proteomes" id="UP000233783"/>
    </source>
</evidence>
<keyword evidence="1 3" id="KW-0547">Nucleotide-binding</keyword>
<protein>
    <submittedName>
        <fullName evidence="5">Cell division protein, FtsK/SpoIIIE</fullName>
    </submittedName>
</protein>
<dbReference type="SUPFAM" id="SSF52540">
    <property type="entry name" value="P-loop containing nucleoside triphosphate hydrolases"/>
    <property type="match status" value="1"/>
</dbReference>
<dbReference type="AlphaFoldDB" id="A0A2N3QRM1"/>
<sequence>MMHRVSPPPSGRGIMWYRNALDGGIIAIPPGMHTLIVGRTGSGKSRLISQILINLLPGILNGTAIAYGVDLKNGIELGAWEHWLQGLADEPDKVVSLLENVDRTRQERNRNLREHNQTKVAIGPDTPVIVLVIDELAELSGAVGKDDKARQEQCQRLLDRILRLGRSAGITVVAASQDPRKESLPLRDRFPNRIALALGSKAETIMMMGEDAVKDGCAPHTIPTDLPGTGYWHDLLHRRAVRFRTINSAGLEGFE</sequence>
<dbReference type="GO" id="GO:0005524">
    <property type="term" value="F:ATP binding"/>
    <property type="evidence" value="ECO:0007669"/>
    <property type="project" value="UniProtKB-UniRule"/>
</dbReference>
<feature type="domain" description="FtsK" evidence="4">
    <location>
        <begin position="11"/>
        <end position="205"/>
    </location>
</feature>
<dbReference type="InterPro" id="IPR050206">
    <property type="entry name" value="FtsK/SpoIIIE/SftA"/>
</dbReference>
<comment type="caution">
    <text evidence="5">The sequence shown here is derived from an EMBL/GenBank/DDBJ whole genome shotgun (WGS) entry which is preliminary data.</text>
</comment>
<name>A0A2N3QRM1_9BIFI</name>
<organism evidence="5 6">
    <name type="scientific">Bifidobacterium pseudolongum subsp. globosum</name>
    <dbReference type="NCBI Taxonomy" id="1690"/>
    <lineage>
        <taxon>Bacteria</taxon>
        <taxon>Bacillati</taxon>
        <taxon>Actinomycetota</taxon>
        <taxon>Actinomycetes</taxon>
        <taxon>Bifidobacteriales</taxon>
        <taxon>Bifidobacteriaceae</taxon>
        <taxon>Bifidobacterium</taxon>
    </lineage>
</organism>
<dbReference type="RefSeq" id="WP_101393843.1">
    <property type="nucleotide sequence ID" value="NZ_PCHE01000012.1"/>
</dbReference>
<dbReference type="Proteomes" id="UP000233783">
    <property type="component" value="Unassembled WGS sequence"/>
</dbReference>
<dbReference type="SMART" id="SM00382">
    <property type="entry name" value="AAA"/>
    <property type="match status" value="1"/>
</dbReference>
<dbReference type="InterPro" id="IPR027417">
    <property type="entry name" value="P-loop_NTPase"/>
</dbReference>
<gene>
    <name evidence="5" type="ORF">CQR56_1553</name>
</gene>
<keyword evidence="5" id="KW-0132">Cell division</keyword>
<dbReference type="GO" id="GO:0003677">
    <property type="term" value="F:DNA binding"/>
    <property type="evidence" value="ECO:0007669"/>
    <property type="project" value="InterPro"/>
</dbReference>
<proteinExistence type="predicted"/>
<dbReference type="Gene3D" id="3.40.50.300">
    <property type="entry name" value="P-loop containing nucleotide triphosphate hydrolases"/>
    <property type="match status" value="1"/>
</dbReference>
<dbReference type="PROSITE" id="PS50901">
    <property type="entry name" value="FTSK"/>
    <property type="match status" value="1"/>
</dbReference>